<gene>
    <name evidence="3" type="ORF">WI38_18515</name>
</gene>
<dbReference type="GO" id="GO:0016491">
    <property type="term" value="F:oxidoreductase activity"/>
    <property type="evidence" value="ECO:0007669"/>
    <property type="project" value="UniProtKB-KW"/>
</dbReference>
<dbReference type="Proteomes" id="UP000065521">
    <property type="component" value="Unassembled WGS sequence"/>
</dbReference>
<feature type="domain" description="FAD dependent oxidoreductase" evidence="2">
    <location>
        <begin position="44"/>
        <end position="394"/>
    </location>
</feature>
<dbReference type="Pfam" id="PF01266">
    <property type="entry name" value="DAO"/>
    <property type="match status" value="1"/>
</dbReference>
<evidence type="ECO:0000256" key="1">
    <source>
        <dbReference type="ARBA" id="ARBA00023002"/>
    </source>
</evidence>
<dbReference type="SUPFAM" id="SSF51905">
    <property type="entry name" value="FAD/NAD(P)-binding domain"/>
    <property type="match status" value="1"/>
</dbReference>
<dbReference type="InterPro" id="IPR006076">
    <property type="entry name" value="FAD-dep_OxRdtase"/>
</dbReference>
<dbReference type="PANTHER" id="PTHR13847">
    <property type="entry name" value="SARCOSINE DEHYDROGENASE-RELATED"/>
    <property type="match status" value="1"/>
</dbReference>
<dbReference type="Gene3D" id="3.50.50.60">
    <property type="entry name" value="FAD/NAD(P)-binding domain"/>
    <property type="match status" value="1"/>
</dbReference>
<name>A0A102LAC0_9BURK</name>
<dbReference type="Gene3D" id="3.30.9.10">
    <property type="entry name" value="D-Amino Acid Oxidase, subunit A, domain 2"/>
    <property type="match status" value="1"/>
</dbReference>
<keyword evidence="1" id="KW-0560">Oxidoreductase</keyword>
<evidence type="ECO:0000259" key="2">
    <source>
        <dbReference type="Pfam" id="PF01266"/>
    </source>
</evidence>
<evidence type="ECO:0000313" key="4">
    <source>
        <dbReference type="Proteomes" id="UP000065521"/>
    </source>
</evidence>
<comment type="caution">
    <text evidence="3">The sequence shown here is derived from an EMBL/GenBank/DDBJ whole genome shotgun (WGS) entry which is preliminary data.</text>
</comment>
<dbReference type="RefSeq" id="WP_059634571.1">
    <property type="nucleotide sequence ID" value="NZ_LOTK01000043.1"/>
</dbReference>
<protein>
    <submittedName>
        <fullName evidence="3">FAD-dependent oxidoreductase</fullName>
    </submittedName>
</protein>
<dbReference type="GO" id="GO:0005737">
    <property type="term" value="C:cytoplasm"/>
    <property type="evidence" value="ECO:0007669"/>
    <property type="project" value="TreeGrafter"/>
</dbReference>
<proteinExistence type="predicted"/>
<organism evidence="3 4">
    <name type="scientific">Burkholderia ubonensis</name>
    <dbReference type="NCBI Taxonomy" id="101571"/>
    <lineage>
        <taxon>Bacteria</taxon>
        <taxon>Pseudomonadati</taxon>
        <taxon>Pseudomonadota</taxon>
        <taxon>Betaproteobacteria</taxon>
        <taxon>Burkholderiales</taxon>
        <taxon>Burkholderiaceae</taxon>
        <taxon>Burkholderia</taxon>
        <taxon>Burkholderia cepacia complex</taxon>
    </lineage>
</organism>
<dbReference type="EMBL" id="LOTN01000036">
    <property type="protein sequence ID" value="KUZ88767.1"/>
    <property type="molecule type" value="Genomic_DNA"/>
</dbReference>
<dbReference type="AlphaFoldDB" id="A0A102LAC0"/>
<dbReference type="InterPro" id="IPR036188">
    <property type="entry name" value="FAD/NAD-bd_sf"/>
</dbReference>
<reference evidence="3 4" key="1">
    <citation type="submission" date="2015-11" db="EMBL/GenBank/DDBJ databases">
        <title>Expanding the genomic diversity of Burkholderia species for the development of highly accurate diagnostics.</title>
        <authorList>
            <person name="Sahl J."/>
            <person name="Keim P."/>
            <person name="Wagner D."/>
        </authorList>
    </citation>
    <scope>NUCLEOTIDE SEQUENCE [LARGE SCALE GENOMIC DNA]</scope>
    <source>
        <strain evidence="3 4">RF32-BP4</strain>
    </source>
</reference>
<evidence type="ECO:0000313" key="3">
    <source>
        <dbReference type="EMBL" id="KUZ88767.1"/>
    </source>
</evidence>
<dbReference type="PANTHER" id="PTHR13847:SF281">
    <property type="entry name" value="FAD DEPENDENT OXIDOREDUCTASE DOMAIN-CONTAINING PROTEIN"/>
    <property type="match status" value="1"/>
</dbReference>
<sequence>MSQSFTRRADALARDSYYEASAARPEGDDPSGGAPSLDGALDVDVCVIGAGFAGLSTALDCRARGLSVAVIDAHRPGWGASGRNGGQAIAGFAKDDAIEQQLGADGARAAWALSLDGVALIAERIARYGIDCDFTRGYLTVATRPRRIGDLRAWMDAASSRWGHPSLSWLDTDAIRARIASTRYLAGVHDPLSGHLHPLKYCLGLADAARREGVALFAHTPALDVVRGARPVVRTPSGEIRCRFVVSCCNAGPGGVLPAATAARIAPVASYIIATEPLGKTRADALIARREAVCDNNFLLDYFRLSADHRMLFGGRASSAGASPAALAGAIRRRMTGVFPQLADVRVDYAWGGFVDVTRNRAPDFGAIDPNFFYVQGFSGHGVALTGIAGRAVAGAIAGDARAFDLFARLRHRRFPGGDAWRQPALELGMLYHRVRELF</sequence>
<accession>A0A102LAC0</accession>